<dbReference type="PANTHER" id="PTHR10746">
    <property type="entry name" value="50S RIBOSOMAL PROTEIN L4"/>
    <property type="match status" value="1"/>
</dbReference>
<dbReference type="GO" id="GO:0019843">
    <property type="term" value="F:rRNA binding"/>
    <property type="evidence" value="ECO:0007669"/>
    <property type="project" value="UniProtKB-UniRule"/>
</dbReference>
<accession>A0A1G2DD83</accession>
<gene>
    <name evidence="5" type="primary">rplD</name>
    <name evidence="7" type="ORF">A3D67_01395</name>
</gene>
<dbReference type="PANTHER" id="PTHR10746:SF6">
    <property type="entry name" value="LARGE RIBOSOMAL SUBUNIT PROTEIN UL4M"/>
    <property type="match status" value="1"/>
</dbReference>
<keyword evidence="5" id="KW-0694">RNA-binding</keyword>
<keyword evidence="5" id="KW-0699">rRNA-binding</keyword>
<dbReference type="GO" id="GO:1990904">
    <property type="term" value="C:ribonucleoprotein complex"/>
    <property type="evidence" value="ECO:0007669"/>
    <property type="project" value="UniProtKB-KW"/>
</dbReference>
<comment type="function">
    <text evidence="5">Forms part of the polypeptide exit tunnel.</text>
</comment>
<dbReference type="HAMAP" id="MF_01328_B">
    <property type="entry name" value="Ribosomal_uL4_B"/>
    <property type="match status" value="1"/>
</dbReference>
<keyword evidence="3 5" id="KW-0687">Ribonucleoprotein</keyword>
<evidence type="ECO:0000256" key="3">
    <source>
        <dbReference type="ARBA" id="ARBA00023274"/>
    </source>
</evidence>
<dbReference type="NCBIfam" id="TIGR03953">
    <property type="entry name" value="rplD_bact"/>
    <property type="match status" value="1"/>
</dbReference>
<sequence>MESKLYNQEGKEVGTVALPGAVFGVPRNNVLLRQVILAMKANARQSSAHTKNRSEVSGGGKKPWRQKGTGRARHGSSRSPLWRSGGVTFGPRTERSFEQKINKKERAKALALVLSEKVRRGEVIFLDTLLISSAKTKDAKAMLARLAAIPGAGDIMRKRKNAVCVSLPEHDTGVERSFQNLGNTLVTDVMNVNPLNALQYKYMIIARPDASLPLLEKRMRVKKEFKM</sequence>
<evidence type="ECO:0000313" key="8">
    <source>
        <dbReference type="Proteomes" id="UP000178099"/>
    </source>
</evidence>
<dbReference type="GO" id="GO:0006412">
    <property type="term" value="P:translation"/>
    <property type="evidence" value="ECO:0007669"/>
    <property type="project" value="UniProtKB-UniRule"/>
</dbReference>
<protein>
    <recommendedName>
        <fullName evidence="4 5">Large ribosomal subunit protein uL4</fullName>
    </recommendedName>
</protein>
<dbReference type="GO" id="GO:0003735">
    <property type="term" value="F:structural constituent of ribosome"/>
    <property type="evidence" value="ECO:0007669"/>
    <property type="project" value="InterPro"/>
</dbReference>
<dbReference type="SUPFAM" id="SSF52166">
    <property type="entry name" value="Ribosomal protein L4"/>
    <property type="match status" value="1"/>
</dbReference>
<evidence type="ECO:0000256" key="2">
    <source>
        <dbReference type="ARBA" id="ARBA00022980"/>
    </source>
</evidence>
<evidence type="ECO:0000256" key="1">
    <source>
        <dbReference type="ARBA" id="ARBA00010528"/>
    </source>
</evidence>
<evidence type="ECO:0000256" key="5">
    <source>
        <dbReference type="HAMAP-Rule" id="MF_01328"/>
    </source>
</evidence>
<dbReference type="InterPro" id="IPR023574">
    <property type="entry name" value="Ribosomal_uL4_dom_sf"/>
</dbReference>
<dbReference type="Proteomes" id="UP000178099">
    <property type="component" value="Unassembled WGS sequence"/>
</dbReference>
<dbReference type="InterPro" id="IPR002136">
    <property type="entry name" value="Ribosomal_uL4"/>
</dbReference>
<dbReference type="InterPro" id="IPR013005">
    <property type="entry name" value="Ribosomal_uL4-like"/>
</dbReference>
<reference evidence="7 8" key="1">
    <citation type="journal article" date="2016" name="Nat. Commun.">
        <title>Thousands of microbial genomes shed light on interconnected biogeochemical processes in an aquifer system.</title>
        <authorList>
            <person name="Anantharaman K."/>
            <person name="Brown C.T."/>
            <person name="Hug L.A."/>
            <person name="Sharon I."/>
            <person name="Castelle C.J."/>
            <person name="Probst A.J."/>
            <person name="Thomas B.C."/>
            <person name="Singh A."/>
            <person name="Wilkins M.J."/>
            <person name="Karaoz U."/>
            <person name="Brodie E.L."/>
            <person name="Williams K.H."/>
            <person name="Hubbard S.S."/>
            <person name="Banfield J.F."/>
        </authorList>
    </citation>
    <scope>NUCLEOTIDE SEQUENCE [LARGE SCALE GENOMIC DNA]</scope>
</reference>
<dbReference type="EMBL" id="MHLN01000030">
    <property type="protein sequence ID" value="OGZ10911.1"/>
    <property type="molecule type" value="Genomic_DNA"/>
</dbReference>
<keyword evidence="2 5" id="KW-0689">Ribosomal protein</keyword>
<comment type="subunit">
    <text evidence="5">Part of the 50S ribosomal subunit.</text>
</comment>
<evidence type="ECO:0000256" key="6">
    <source>
        <dbReference type="SAM" id="MobiDB-lite"/>
    </source>
</evidence>
<comment type="caution">
    <text evidence="7">The sequence shown here is derived from an EMBL/GenBank/DDBJ whole genome shotgun (WGS) entry which is preliminary data.</text>
</comment>
<organism evidence="7 8">
    <name type="scientific">Candidatus Lloydbacteria bacterium RIFCSPHIGHO2_02_FULL_51_22</name>
    <dbReference type="NCBI Taxonomy" id="1798663"/>
    <lineage>
        <taxon>Bacteria</taxon>
        <taxon>Candidatus Lloydiibacteriota</taxon>
    </lineage>
</organism>
<evidence type="ECO:0000313" key="7">
    <source>
        <dbReference type="EMBL" id="OGZ10911.1"/>
    </source>
</evidence>
<evidence type="ECO:0000256" key="4">
    <source>
        <dbReference type="ARBA" id="ARBA00035244"/>
    </source>
</evidence>
<comment type="function">
    <text evidence="5">One of the primary rRNA binding proteins, this protein initially binds near the 5'-end of the 23S rRNA. It is important during the early stages of 50S assembly. It makes multiple contacts with different domains of the 23S rRNA in the assembled 50S subunit and ribosome.</text>
</comment>
<dbReference type="Gene3D" id="3.40.1370.10">
    <property type="match status" value="1"/>
</dbReference>
<feature type="compositionally biased region" description="Basic residues" evidence="6">
    <location>
        <begin position="62"/>
        <end position="76"/>
    </location>
</feature>
<feature type="region of interest" description="Disordered" evidence="6">
    <location>
        <begin position="43"/>
        <end position="89"/>
    </location>
</feature>
<dbReference type="AlphaFoldDB" id="A0A1G2DD83"/>
<proteinExistence type="inferred from homology"/>
<comment type="similarity">
    <text evidence="1 5">Belongs to the universal ribosomal protein uL4 family.</text>
</comment>
<name>A0A1G2DD83_9BACT</name>
<dbReference type="Pfam" id="PF00573">
    <property type="entry name" value="Ribosomal_L4"/>
    <property type="match status" value="1"/>
</dbReference>
<dbReference type="GO" id="GO:0005840">
    <property type="term" value="C:ribosome"/>
    <property type="evidence" value="ECO:0007669"/>
    <property type="project" value="UniProtKB-KW"/>
</dbReference>